<organism evidence="2">
    <name type="scientific">Clostridioides difficile</name>
    <name type="common">Peptoclostridium difficile</name>
    <dbReference type="NCBI Taxonomy" id="1496"/>
    <lineage>
        <taxon>Bacteria</taxon>
        <taxon>Bacillati</taxon>
        <taxon>Bacillota</taxon>
        <taxon>Clostridia</taxon>
        <taxon>Peptostreptococcales</taxon>
        <taxon>Peptostreptococcaceae</taxon>
        <taxon>Clostridioides</taxon>
    </lineage>
</organism>
<dbReference type="EMBL" id="UFWD01000001">
    <property type="protein sequence ID" value="SUY21650.1"/>
    <property type="molecule type" value="Genomic_DNA"/>
</dbReference>
<feature type="compositionally biased region" description="Low complexity" evidence="1">
    <location>
        <begin position="1"/>
        <end position="10"/>
    </location>
</feature>
<gene>
    <name evidence="2" type="ORF">NCTC13307_00791</name>
</gene>
<evidence type="ECO:0000256" key="1">
    <source>
        <dbReference type="SAM" id="MobiDB-lite"/>
    </source>
</evidence>
<feature type="compositionally biased region" description="Low complexity" evidence="1">
    <location>
        <begin position="38"/>
        <end position="54"/>
    </location>
</feature>
<accession>A0A381I7Q5</accession>
<evidence type="ECO:0000313" key="2">
    <source>
        <dbReference type="EMBL" id="SUY21650.1"/>
    </source>
</evidence>
<feature type="region of interest" description="Disordered" evidence="1">
    <location>
        <begin position="1"/>
        <end position="61"/>
    </location>
</feature>
<proteinExistence type="predicted"/>
<name>A0A381I7Q5_CLODI</name>
<sequence>MASTNKNNVTSKEEEKEVSTSGLESCTVKENKAKMNQTNFSNINENQTNENKTNTYKKKYR</sequence>
<reference evidence="2" key="1">
    <citation type="submission" date="2018-06" db="EMBL/GenBank/DDBJ databases">
        <authorList>
            <consortium name="Pathogen Informatics"/>
            <person name="Doyle S."/>
        </authorList>
    </citation>
    <scope>NUCLEOTIDE SEQUENCE</scope>
    <source>
        <strain evidence="2">NCTC13307</strain>
    </source>
</reference>
<protein>
    <submittedName>
        <fullName evidence="2">Uncharacterized protein</fullName>
    </submittedName>
</protein>
<dbReference type="AlphaFoldDB" id="A0A381I7Q5"/>